<dbReference type="SUPFAM" id="SSF48600">
    <property type="entry name" value="Chorismate mutase II"/>
    <property type="match status" value="1"/>
</dbReference>
<sequence>MNGSMHNHGPGSGEIDLAERDLDALRAQLDRIDDRLLEDVRARIEVCMSIAHLKRRYSIPVMQPHASVWSTSTRTGSPSTTISHPIFSMSSTIC</sequence>
<feature type="compositionally biased region" description="Low complexity" evidence="1">
    <location>
        <begin position="70"/>
        <end position="83"/>
    </location>
</feature>
<dbReference type="AlphaFoldDB" id="A0ABD7UY24"/>
<dbReference type="InterPro" id="IPR002701">
    <property type="entry name" value="CM_II_prokaryot"/>
</dbReference>
<proteinExistence type="predicted"/>
<gene>
    <name evidence="3" type="ORF">NCTC8139_00484</name>
</gene>
<comment type="caution">
    <text evidence="3">The sequence shown here is derived from an EMBL/GenBank/DDBJ whole genome shotgun (WGS) entry which is preliminary data.</text>
</comment>
<evidence type="ECO:0000313" key="4">
    <source>
        <dbReference type="Proteomes" id="UP000360750"/>
    </source>
</evidence>
<protein>
    <submittedName>
        <fullName evidence="3">Chorismate mutase related enzymes</fullName>
    </submittedName>
</protein>
<dbReference type="GO" id="GO:0004106">
    <property type="term" value="F:chorismate mutase activity"/>
    <property type="evidence" value="ECO:0007669"/>
    <property type="project" value="UniProtKB-ARBA"/>
</dbReference>
<accession>A0ABD7UY24</accession>
<dbReference type="EMBL" id="CAACYD010000005">
    <property type="protein sequence ID" value="VFA81419.1"/>
    <property type="molecule type" value="Genomic_DNA"/>
</dbReference>
<dbReference type="Gene3D" id="1.20.59.10">
    <property type="entry name" value="Chorismate mutase"/>
    <property type="match status" value="1"/>
</dbReference>
<evidence type="ECO:0000259" key="2">
    <source>
        <dbReference type="Pfam" id="PF01817"/>
    </source>
</evidence>
<dbReference type="GO" id="GO:0019752">
    <property type="term" value="P:carboxylic acid metabolic process"/>
    <property type="evidence" value="ECO:0007669"/>
    <property type="project" value="UniProtKB-ARBA"/>
</dbReference>
<name>A0ABD7UY24_9ACTN</name>
<feature type="domain" description="Chorismate mutase" evidence="2">
    <location>
        <begin position="25"/>
        <end position="65"/>
    </location>
</feature>
<reference evidence="3 4" key="1">
    <citation type="submission" date="2019-02" db="EMBL/GenBank/DDBJ databases">
        <authorList>
            <consortium name="Pathogen Informatics"/>
        </authorList>
    </citation>
    <scope>NUCLEOTIDE SEQUENCE [LARGE SCALE GENOMIC DNA]</scope>
    <source>
        <strain evidence="3 4">3012STDY6756503</strain>
    </source>
</reference>
<dbReference type="Pfam" id="PF01817">
    <property type="entry name" value="CM_2"/>
    <property type="match status" value="1"/>
</dbReference>
<evidence type="ECO:0000313" key="3">
    <source>
        <dbReference type="EMBL" id="VFA81419.1"/>
    </source>
</evidence>
<evidence type="ECO:0000256" key="1">
    <source>
        <dbReference type="SAM" id="MobiDB-lite"/>
    </source>
</evidence>
<organism evidence="3 4">
    <name type="scientific">Gordonia paraffinivorans</name>
    <dbReference type="NCBI Taxonomy" id="175628"/>
    <lineage>
        <taxon>Bacteria</taxon>
        <taxon>Bacillati</taxon>
        <taxon>Actinomycetota</taxon>
        <taxon>Actinomycetes</taxon>
        <taxon>Mycobacteriales</taxon>
        <taxon>Gordoniaceae</taxon>
        <taxon>Gordonia</taxon>
    </lineage>
</organism>
<dbReference type="InterPro" id="IPR036263">
    <property type="entry name" value="Chorismate_II_sf"/>
</dbReference>
<dbReference type="InterPro" id="IPR036979">
    <property type="entry name" value="CM_dom_sf"/>
</dbReference>
<feature type="region of interest" description="Disordered" evidence="1">
    <location>
        <begin position="69"/>
        <end position="94"/>
    </location>
</feature>
<dbReference type="Proteomes" id="UP000360750">
    <property type="component" value="Unassembled WGS sequence"/>
</dbReference>